<sequence>MSEGATEPAVSYVTEEVRAFIGRASDTVVAVDEVELGAVRRFAQAIMDGDPNYWDAAAAAASRFGGPVTPPLYPLHAFRRAPETPDPLAAATEDPDYDGAGQGLAGRLGLPPLPLGLKRMLNGGNDVEIYAQARPGDRIQAHSRYLDIYQKEGRSGPLVFVIMETTYETTTGTRLLVSRQTQVWR</sequence>
<dbReference type="SUPFAM" id="SSF54637">
    <property type="entry name" value="Thioesterase/thiol ester dehydrase-isomerase"/>
    <property type="match status" value="1"/>
</dbReference>
<proteinExistence type="predicted"/>
<keyword evidence="3" id="KW-1185">Reference proteome</keyword>
<evidence type="ECO:0000259" key="1">
    <source>
        <dbReference type="Pfam" id="PF13452"/>
    </source>
</evidence>
<dbReference type="AlphaFoldDB" id="A0A934JX84"/>
<reference evidence="2" key="1">
    <citation type="submission" date="2020-10" db="EMBL/GenBank/DDBJ databases">
        <title>Ca. Dormibacterota MAGs.</title>
        <authorList>
            <person name="Montgomery K."/>
        </authorList>
    </citation>
    <scope>NUCLEOTIDE SEQUENCE [LARGE SCALE GENOMIC DNA]</scope>
    <source>
        <strain evidence="2">SC8812_S17_10</strain>
    </source>
</reference>
<name>A0A934JX84_9BACT</name>
<evidence type="ECO:0000313" key="3">
    <source>
        <dbReference type="Proteomes" id="UP000612893"/>
    </source>
</evidence>
<protein>
    <submittedName>
        <fullName evidence="2">MaoC family dehydratase N-terminal domain-containing protein</fullName>
    </submittedName>
</protein>
<evidence type="ECO:0000313" key="2">
    <source>
        <dbReference type="EMBL" id="MBJ7596607.1"/>
    </source>
</evidence>
<accession>A0A934JX84</accession>
<dbReference type="Gene3D" id="3.10.129.10">
    <property type="entry name" value="Hotdog Thioesterase"/>
    <property type="match status" value="1"/>
</dbReference>
<dbReference type="InterPro" id="IPR029069">
    <property type="entry name" value="HotDog_dom_sf"/>
</dbReference>
<comment type="caution">
    <text evidence="2">The sequence shown here is derived from an EMBL/GenBank/DDBJ whole genome shotgun (WGS) entry which is preliminary data.</text>
</comment>
<dbReference type="EMBL" id="JAEKNR010000011">
    <property type="protein sequence ID" value="MBJ7596607.1"/>
    <property type="molecule type" value="Genomic_DNA"/>
</dbReference>
<dbReference type="Proteomes" id="UP000612893">
    <property type="component" value="Unassembled WGS sequence"/>
</dbReference>
<dbReference type="InterPro" id="IPR039569">
    <property type="entry name" value="FAS1-like_DH_region"/>
</dbReference>
<dbReference type="Pfam" id="PF13452">
    <property type="entry name" value="FAS1_DH_region"/>
    <property type="match status" value="1"/>
</dbReference>
<feature type="domain" description="FAS1-like dehydratase" evidence="1">
    <location>
        <begin position="20"/>
        <end position="174"/>
    </location>
</feature>
<dbReference type="RefSeq" id="WP_338198435.1">
    <property type="nucleotide sequence ID" value="NZ_JAEKNR010000011.1"/>
</dbReference>
<organism evidence="2 3">
    <name type="scientific">Candidatus Nephthysia bennettiae</name>
    <dbReference type="NCBI Taxonomy" id="3127016"/>
    <lineage>
        <taxon>Bacteria</taxon>
        <taxon>Bacillati</taxon>
        <taxon>Candidatus Dormiibacterota</taxon>
        <taxon>Candidatus Dormibacteria</taxon>
        <taxon>Candidatus Dormibacterales</taxon>
        <taxon>Candidatus Dormibacteraceae</taxon>
        <taxon>Candidatus Nephthysia</taxon>
    </lineage>
</organism>
<gene>
    <name evidence="2" type="ORF">JF922_00765</name>
</gene>